<evidence type="ECO:0000256" key="8">
    <source>
        <dbReference type="ARBA" id="ARBA00023002"/>
    </source>
</evidence>
<dbReference type="SMART" id="SM01219">
    <property type="entry name" value="Frataxin_Cyay"/>
    <property type="match status" value="1"/>
</dbReference>
<dbReference type="NCBIfam" id="TIGR03421">
    <property type="entry name" value="FeS_CyaY"/>
    <property type="match status" value="1"/>
</dbReference>
<keyword evidence="10" id="KW-0406">Ion transport</keyword>
<keyword evidence="8" id="KW-0560">Oxidoreductase</keyword>
<dbReference type="InterPro" id="IPR036524">
    <property type="entry name" value="Frataxin/CyaY_sf"/>
</dbReference>
<keyword evidence="7" id="KW-0809">Transit peptide</keyword>
<reference evidence="13 14" key="1">
    <citation type="journal article" date="2023" name="Commun. Biol.">
        <title>Genome analysis of Parmales, the sister group of diatoms, reveals the evolutionary specialization of diatoms from phago-mixotrophs to photoautotrophs.</title>
        <authorList>
            <person name="Ban H."/>
            <person name="Sato S."/>
            <person name="Yoshikawa S."/>
            <person name="Yamada K."/>
            <person name="Nakamura Y."/>
            <person name="Ichinomiya M."/>
            <person name="Sato N."/>
            <person name="Blanc-Mathieu R."/>
            <person name="Endo H."/>
            <person name="Kuwata A."/>
            <person name="Ogata H."/>
        </authorList>
    </citation>
    <scope>NUCLEOTIDE SEQUENCE [LARGE SCALE GENOMIC DNA]</scope>
</reference>
<evidence type="ECO:0000256" key="7">
    <source>
        <dbReference type="ARBA" id="ARBA00022946"/>
    </source>
</evidence>
<organism evidence="13 14">
    <name type="scientific">Tetraparma gracilis</name>
    <dbReference type="NCBI Taxonomy" id="2962635"/>
    <lineage>
        <taxon>Eukaryota</taxon>
        <taxon>Sar</taxon>
        <taxon>Stramenopiles</taxon>
        <taxon>Ochrophyta</taxon>
        <taxon>Bolidophyceae</taxon>
        <taxon>Parmales</taxon>
        <taxon>Triparmaceae</taxon>
        <taxon>Tetraparma</taxon>
    </lineage>
</organism>
<keyword evidence="11" id="KW-0496">Mitochondrion</keyword>
<name>A0ABQ6M849_9STRA</name>
<evidence type="ECO:0000256" key="9">
    <source>
        <dbReference type="ARBA" id="ARBA00023004"/>
    </source>
</evidence>
<comment type="subcellular location">
    <subcellularLocation>
        <location evidence="1">Mitochondrion</location>
    </subcellularLocation>
</comment>
<evidence type="ECO:0000313" key="14">
    <source>
        <dbReference type="Proteomes" id="UP001165060"/>
    </source>
</evidence>
<dbReference type="InterPro" id="IPR020895">
    <property type="entry name" value="Frataxin_CS"/>
</dbReference>
<evidence type="ECO:0000256" key="2">
    <source>
        <dbReference type="ARBA" id="ARBA00008183"/>
    </source>
</evidence>
<dbReference type="PANTHER" id="PTHR16821:SF2">
    <property type="entry name" value="FRATAXIN, MITOCHONDRIAL"/>
    <property type="match status" value="1"/>
</dbReference>
<dbReference type="PROSITE" id="PS01344">
    <property type="entry name" value="FRATAXIN_1"/>
    <property type="match status" value="1"/>
</dbReference>
<gene>
    <name evidence="13" type="ORF">TeGR_g12586</name>
</gene>
<dbReference type="InterPro" id="IPR017789">
    <property type="entry name" value="Frataxin"/>
</dbReference>
<evidence type="ECO:0000256" key="3">
    <source>
        <dbReference type="ARBA" id="ARBA00013107"/>
    </source>
</evidence>
<evidence type="ECO:0000256" key="12">
    <source>
        <dbReference type="ARBA" id="ARBA00047990"/>
    </source>
</evidence>
<accession>A0ABQ6M849</accession>
<evidence type="ECO:0000256" key="4">
    <source>
        <dbReference type="ARBA" id="ARBA00022434"/>
    </source>
</evidence>
<keyword evidence="6" id="KW-0410">Iron transport</keyword>
<keyword evidence="9" id="KW-0408">Iron</keyword>
<protein>
    <recommendedName>
        <fullName evidence="3">ferroxidase</fullName>
        <ecNumber evidence="3">1.16.3.1</ecNumber>
    </recommendedName>
</protein>
<comment type="caution">
    <text evidence="13">The sequence shown here is derived from an EMBL/GenBank/DDBJ whole genome shotgun (WGS) entry which is preliminary data.</text>
</comment>
<evidence type="ECO:0000256" key="1">
    <source>
        <dbReference type="ARBA" id="ARBA00004173"/>
    </source>
</evidence>
<dbReference type="EC" id="1.16.3.1" evidence="3"/>
<dbReference type="Gene3D" id="3.30.920.10">
    <property type="entry name" value="Frataxin/CyaY"/>
    <property type="match status" value="1"/>
</dbReference>
<evidence type="ECO:0000256" key="6">
    <source>
        <dbReference type="ARBA" id="ARBA00022496"/>
    </source>
</evidence>
<dbReference type="PANTHER" id="PTHR16821">
    <property type="entry name" value="FRATAXIN"/>
    <property type="match status" value="1"/>
</dbReference>
<dbReference type="Proteomes" id="UP001165060">
    <property type="component" value="Unassembled WGS sequence"/>
</dbReference>
<dbReference type="Pfam" id="PF01491">
    <property type="entry name" value="Frataxin_Cyay"/>
    <property type="match status" value="1"/>
</dbReference>
<sequence length="143" mass="15654">MSLLLLSRLPRRLPPSLPPSPRPVCHFSAFSEGAFHAVASAFLESVQDACDVLDDAHPEAGVDSSYASGVLNIRLGERGTWVINKQAPNRQIWYSSPISGPARFGFEGGRWVHTREGVEIGELFGREVREATGLDIELEEPQA</sequence>
<keyword evidence="4" id="KW-0409">Iron storage</keyword>
<dbReference type="PROSITE" id="PS50810">
    <property type="entry name" value="FRATAXIN_2"/>
    <property type="match status" value="1"/>
</dbReference>
<dbReference type="InterPro" id="IPR002908">
    <property type="entry name" value="Frataxin/CyaY"/>
</dbReference>
<comment type="similarity">
    <text evidence="2">Belongs to the frataxin family.</text>
</comment>
<dbReference type="SUPFAM" id="SSF55387">
    <property type="entry name" value="Frataxin/Nqo15-like"/>
    <property type="match status" value="1"/>
</dbReference>
<keyword evidence="5" id="KW-0813">Transport</keyword>
<keyword evidence="14" id="KW-1185">Reference proteome</keyword>
<evidence type="ECO:0000256" key="5">
    <source>
        <dbReference type="ARBA" id="ARBA00022448"/>
    </source>
</evidence>
<dbReference type="NCBIfam" id="TIGR03422">
    <property type="entry name" value="mito_frataxin"/>
    <property type="match status" value="1"/>
</dbReference>
<evidence type="ECO:0000256" key="11">
    <source>
        <dbReference type="ARBA" id="ARBA00023128"/>
    </source>
</evidence>
<comment type="catalytic activity">
    <reaction evidence="12">
        <text>4 Fe(2+) + O2 + 4 H(+) = 4 Fe(3+) + 2 H2O</text>
        <dbReference type="Rhea" id="RHEA:11148"/>
        <dbReference type="ChEBI" id="CHEBI:15377"/>
        <dbReference type="ChEBI" id="CHEBI:15378"/>
        <dbReference type="ChEBI" id="CHEBI:15379"/>
        <dbReference type="ChEBI" id="CHEBI:29033"/>
        <dbReference type="ChEBI" id="CHEBI:29034"/>
        <dbReference type="EC" id="1.16.3.1"/>
    </reaction>
</comment>
<dbReference type="EMBL" id="BRYB01003825">
    <property type="protein sequence ID" value="GMI21303.1"/>
    <property type="molecule type" value="Genomic_DNA"/>
</dbReference>
<evidence type="ECO:0000313" key="13">
    <source>
        <dbReference type="EMBL" id="GMI21303.1"/>
    </source>
</evidence>
<proteinExistence type="inferred from homology"/>
<evidence type="ECO:0000256" key="10">
    <source>
        <dbReference type="ARBA" id="ARBA00023065"/>
    </source>
</evidence>